<dbReference type="InterPro" id="IPR036770">
    <property type="entry name" value="Ankyrin_rpt-contain_sf"/>
</dbReference>
<dbReference type="SUPFAM" id="SSF48403">
    <property type="entry name" value="Ankyrin repeat"/>
    <property type="match status" value="1"/>
</dbReference>
<dbReference type="EMBL" id="ML977182">
    <property type="protein sequence ID" value="KAF1982684.1"/>
    <property type="molecule type" value="Genomic_DNA"/>
</dbReference>
<sequence length="977" mass="110746">MDPVSLASGIAGLLTLSTTVLTAGYKYINSISSASEDFKNLLRETASLNAVLSQLVSHSLSESEEQTGADALLQHNLLQDCQEILKNIQLLIRDCEIRSTNRGKKTLSTLLWPLKQQEIVKSREHLRRLYGSLHTIVSVKSASVLRAIEQEQKEGIVIVKELARNTKEGEELKILDWLSSLDPLVKHAATTSLKQPGTHEWFLQETLFLDWFDPDKPDRMLWLHGTSGTGKTVLALPTLDPCQIVGSIIRQLAGQMDNLPPAIRKLYNECSGRSPQLDKLLGVLEEIVAQSSMTAFVILDGLDESPNRDLLLRGMRRICENTGSTSRLRVLLSSRSEQDIKQALASIPAFSIKAQHNHHDMEIHVRAELGNLPRIRAMPASAQDALLSDLVARANGMFRWIQCQLDTLKKARTRQALSFSLQNLPPGLDETYDRILKSIDEADHKYVRRMLYWMIGSGRPLSLEELAEAIALNPDKDRLDVTERLLVPEEIFELCGSLIRVADDQTIVLAHFSVQEYLMSDRLTDKEPSLAQFAIQEIQSRQHVASCILSYVVSIGLRVQSLQQDILDEAEFPMISYMRSVHNSFFREFDIFYPWIKKHLFPESENQAQWLHLNRVRDTEVNLASWEVASTGIRLLQCALMCFWNGPSSSSHYKFQLESIVATKAKERVKNLFIHMQRVWESAENHDDAFRRRYDFGYAEFSPLCGTASFGFDRAMRDLLENGASVDGDASINFMDNPLIRAVDGGNEGIVHTLREYGADKNIRASYCFLSTALVALNEDSPELAEYLVEDWQLDTNIMDIYGRTIHYWAVHDTRISRILRPLSARLEALRGDRDVDFVDVHILHTTILNILKDIKRCSDTYQEVLCGRLSKCLFRLGTDHNEHAAIFAEVGVSGKGLIEHPYFCNLYTDLCGDCYSSWEKSRGQMDYCKGHTFYKIPRDCWHGFEEGVVSEDGSTLAEVIDFLEEKFTRLLEDGAL</sequence>
<dbReference type="Pfam" id="PF24883">
    <property type="entry name" value="NPHP3_N"/>
    <property type="match status" value="2"/>
</dbReference>
<name>A0A6G1GPE3_9PEZI</name>
<evidence type="ECO:0000313" key="5">
    <source>
        <dbReference type="EMBL" id="KAF1982684.1"/>
    </source>
</evidence>
<keyword evidence="1" id="KW-0677">Repeat</keyword>
<dbReference type="InterPro" id="IPR031348">
    <property type="entry name" value="PigL_N"/>
</dbReference>
<dbReference type="InterPro" id="IPR054471">
    <property type="entry name" value="GPIID_WHD"/>
</dbReference>
<dbReference type="Pfam" id="PF22939">
    <property type="entry name" value="WHD_GPIID"/>
    <property type="match status" value="1"/>
</dbReference>
<proteinExistence type="predicted"/>
<dbReference type="OrthoDB" id="3944243at2759"/>
<accession>A0A6G1GPE3</accession>
<evidence type="ECO:0000259" key="2">
    <source>
        <dbReference type="Pfam" id="PF17111"/>
    </source>
</evidence>
<dbReference type="AlphaFoldDB" id="A0A6G1GPE3"/>
<evidence type="ECO:0000313" key="6">
    <source>
        <dbReference type="Proteomes" id="UP000800041"/>
    </source>
</evidence>
<dbReference type="InterPro" id="IPR056884">
    <property type="entry name" value="NPHP3-like_N"/>
</dbReference>
<feature type="domain" description="GPI inositol-deacylase winged helix" evidence="3">
    <location>
        <begin position="445"/>
        <end position="524"/>
    </location>
</feature>
<keyword evidence="6" id="KW-1185">Reference proteome</keyword>
<dbReference type="PANTHER" id="PTHR10039:SF16">
    <property type="entry name" value="GPI INOSITOL-DEACYLASE"/>
    <property type="match status" value="1"/>
</dbReference>
<dbReference type="SUPFAM" id="SSF52540">
    <property type="entry name" value="P-loop containing nucleoside triphosphate hydrolases"/>
    <property type="match status" value="1"/>
</dbReference>
<feature type="domain" description="Nephrocystin 3-like N-terminal" evidence="4">
    <location>
        <begin position="197"/>
        <end position="235"/>
    </location>
</feature>
<feature type="domain" description="Nephrocystin 3-like N-terminal" evidence="4">
    <location>
        <begin position="241"/>
        <end position="335"/>
    </location>
</feature>
<dbReference type="Proteomes" id="UP000800041">
    <property type="component" value="Unassembled WGS sequence"/>
</dbReference>
<protein>
    <submittedName>
        <fullName evidence="5">Uncharacterized protein</fullName>
    </submittedName>
</protein>
<dbReference type="Gene3D" id="1.25.40.20">
    <property type="entry name" value="Ankyrin repeat-containing domain"/>
    <property type="match status" value="1"/>
</dbReference>
<organism evidence="5 6">
    <name type="scientific">Aulographum hederae CBS 113979</name>
    <dbReference type="NCBI Taxonomy" id="1176131"/>
    <lineage>
        <taxon>Eukaryota</taxon>
        <taxon>Fungi</taxon>
        <taxon>Dikarya</taxon>
        <taxon>Ascomycota</taxon>
        <taxon>Pezizomycotina</taxon>
        <taxon>Dothideomycetes</taxon>
        <taxon>Pleosporomycetidae</taxon>
        <taxon>Aulographales</taxon>
        <taxon>Aulographaceae</taxon>
    </lineage>
</organism>
<evidence type="ECO:0000256" key="1">
    <source>
        <dbReference type="ARBA" id="ARBA00022737"/>
    </source>
</evidence>
<reference evidence="5" key="1">
    <citation type="journal article" date="2020" name="Stud. Mycol.">
        <title>101 Dothideomycetes genomes: a test case for predicting lifestyles and emergence of pathogens.</title>
        <authorList>
            <person name="Haridas S."/>
            <person name="Albert R."/>
            <person name="Binder M."/>
            <person name="Bloem J."/>
            <person name="Labutti K."/>
            <person name="Salamov A."/>
            <person name="Andreopoulos B."/>
            <person name="Baker S."/>
            <person name="Barry K."/>
            <person name="Bills G."/>
            <person name="Bluhm B."/>
            <person name="Cannon C."/>
            <person name="Castanera R."/>
            <person name="Culley D."/>
            <person name="Daum C."/>
            <person name="Ezra D."/>
            <person name="Gonzalez J."/>
            <person name="Henrissat B."/>
            <person name="Kuo A."/>
            <person name="Liang C."/>
            <person name="Lipzen A."/>
            <person name="Lutzoni F."/>
            <person name="Magnuson J."/>
            <person name="Mondo S."/>
            <person name="Nolan M."/>
            <person name="Ohm R."/>
            <person name="Pangilinan J."/>
            <person name="Park H.-J."/>
            <person name="Ramirez L."/>
            <person name="Alfaro M."/>
            <person name="Sun H."/>
            <person name="Tritt A."/>
            <person name="Yoshinaga Y."/>
            <person name="Zwiers L.-H."/>
            <person name="Turgeon B."/>
            <person name="Goodwin S."/>
            <person name="Spatafora J."/>
            <person name="Crous P."/>
            <person name="Grigoriev I."/>
        </authorList>
    </citation>
    <scope>NUCLEOTIDE SEQUENCE</scope>
    <source>
        <strain evidence="5">CBS 113979</strain>
    </source>
</reference>
<dbReference type="InterPro" id="IPR027417">
    <property type="entry name" value="P-loop_NTPase"/>
</dbReference>
<evidence type="ECO:0000259" key="3">
    <source>
        <dbReference type="Pfam" id="PF22939"/>
    </source>
</evidence>
<dbReference type="Pfam" id="PF17111">
    <property type="entry name" value="PigL_N"/>
    <property type="match status" value="1"/>
</dbReference>
<feature type="domain" description="Azaphilone pigments biosynthesis cluster protein L N-terminal" evidence="2">
    <location>
        <begin position="1"/>
        <end position="101"/>
    </location>
</feature>
<gene>
    <name evidence="5" type="ORF">K402DRAFT_457189</name>
</gene>
<dbReference type="Gene3D" id="3.40.50.300">
    <property type="entry name" value="P-loop containing nucleotide triphosphate hydrolases"/>
    <property type="match status" value="1"/>
</dbReference>
<evidence type="ECO:0000259" key="4">
    <source>
        <dbReference type="Pfam" id="PF24883"/>
    </source>
</evidence>
<dbReference type="PANTHER" id="PTHR10039">
    <property type="entry name" value="AMELOGENIN"/>
    <property type="match status" value="1"/>
</dbReference>